<dbReference type="VEuPathDB" id="FungiDB:UMAG_05303"/>
<gene>
    <name evidence="2" type="ORF">UMAG_05303</name>
</gene>
<dbReference type="Proteomes" id="UP000000561">
    <property type="component" value="Chromosome 19"/>
</dbReference>
<proteinExistence type="predicted"/>
<dbReference type="GeneID" id="23565231"/>
<organism evidence="2 3">
    <name type="scientific">Mycosarcoma maydis</name>
    <name type="common">Corn smut fungus</name>
    <name type="synonym">Ustilago maydis</name>
    <dbReference type="NCBI Taxonomy" id="5270"/>
    <lineage>
        <taxon>Eukaryota</taxon>
        <taxon>Fungi</taxon>
        <taxon>Dikarya</taxon>
        <taxon>Basidiomycota</taxon>
        <taxon>Ustilaginomycotina</taxon>
        <taxon>Ustilaginomycetes</taxon>
        <taxon>Ustilaginales</taxon>
        <taxon>Ustilaginaceae</taxon>
        <taxon>Mycosarcoma</taxon>
    </lineage>
</organism>
<evidence type="ECO:0000313" key="3">
    <source>
        <dbReference type="Proteomes" id="UP000000561"/>
    </source>
</evidence>
<evidence type="ECO:0008006" key="4">
    <source>
        <dbReference type="Google" id="ProtNLM"/>
    </source>
</evidence>
<keyword evidence="1" id="KW-0732">Signal</keyword>
<evidence type="ECO:0000256" key="1">
    <source>
        <dbReference type="SAM" id="SignalP"/>
    </source>
</evidence>
<evidence type="ECO:0000313" key="2">
    <source>
        <dbReference type="EMBL" id="KIS66303.1"/>
    </source>
</evidence>
<dbReference type="OrthoDB" id="10467817at2759"/>
<dbReference type="EMBL" id="CM003158">
    <property type="protein sequence ID" value="KIS66303.1"/>
    <property type="molecule type" value="Genomic_DNA"/>
</dbReference>
<feature type="chain" id="PRO_5002228233" description="Peptidase M48 domain-containing protein" evidence="1">
    <location>
        <begin position="22"/>
        <end position="193"/>
    </location>
</feature>
<keyword evidence="3" id="KW-1185">Reference proteome</keyword>
<dbReference type="InParanoid" id="A0A0D1CH48"/>
<feature type="signal peptide" evidence="1">
    <location>
        <begin position="1"/>
        <end position="21"/>
    </location>
</feature>
<accession>A0A0D1CH48</accession>
<protein>
    <recommendedName>
        <fullName evidence="4">Peptidase M48 domain-containing protein</fullName>
    </recommendedName>
</protein>
<reference evidence="2 3" key="1">
    <citation type="journal article" date="2006" name="Nature">
        <title>Insights from the genome of the biotrophic fungal plant pathogen Ustilago maydis.</title>
        <authorList>
            <person name="Kamper J."/>
            <person name="Kahmann R."/>
            <person name="Bolker M."/>
            <person name="Ma L.J."/>
            <person name="Brefort T."/>
            <person name="Saville B.J."/>
            <person name="Banuett F."/>
            <person name="Kronstad J.W."/>
            <person name="Gold S.E."/>
            <person name="Muller O."/>
            <person name="Perlin M.H."/>
            <person name="Wosten H.A."/>
            <person name="de Vries R."/>
            <person name="Ruiz-Herrera J."/>
            <person name="Reynaga-Pena C.G."/>
            <person name="Snetselaar K."/>
            <person name="McCann M."/>
            <person name="Perez-Martin J."/>
            <person name="Feldbrugge M."/>
            <person name="Basse C.W."/>
            <person name="Steinberg G."/>
            <person name="Ibeas J.I."/>
            <person name="Holloman W."/>
            <person name="Guzman P."/>
            <person name="Farman M."/>
            <person name="Stajich J.E."/>
            <person name="Sentandreu R."/>
            <person name="Gonzalez-Prieto J.M."/>
            <person name="Kennell J.C."/>
            <person name="Molina L."/>
            <person name="Schirawski J."/>
            <person name="Mendoza-Mendoza A."/>
            <person name="Greilinger D."/>
            <person name="Munch K."/>
            <person name="Rossel N."/>
            <person name="Scherer M."/>
            <person name="Vranes M."/>
            <person name="Ladendorf O."/>
            <person name="Vincon V."/>
            <person name="Fuchs U."/>
            <person name="Sandrock B."/>
            <person name="Meng S."/>
            <person name="Ho E.C."/>
            <person name="Cahill M.J."/>
            <person name="Boyce K.J."/>
            <person name="Klose J."/>
            <person name="Klosterman S.J."/>
            <person name="Deelstra H.J."/>
            <person name="Ortiz-Castellanos L."/>
            <person name="Li W."/>
            <person name="Sanchez-Alonso P."/>
            <person name="Schreier P.H."/>
            <person name="Hauser-Hahn I."/>
            <person name="Vaupel M."/>
            <person name="Koopmann E."/>
            <person name="Friedrich G."/>
            <person name="Voss H."/>
            <person name="Schluter T."/>
            <person name="Margolis J."/>
            <person name="Platt D."/>
            <person name="Swimmer C."/>
            <person name="Gnirke A."/>
            <person name="Chen F."/>
            <person name="Vysotskaia V."/>
            <person name="Mannhaupt G."/>
            <person name="Guldener U."/>
            <person name="Munsterkotter M."/>
            <person name="Haase D."/>
            <person name="Oesterheld M."/>
            <person name="Mewes H.W."/>
            <person name="Mauceli E.W."/>
            <person name="DeCaprio D."/>
            <person name="Wade C.M."/>
            <person name="Butler J."/>
            <person name="Young S."/>
            <person name="Jaffe D.B."/>
            <person name="Calvo S."/>
            <person name="Nusbaum C."/>
            <person name="Galagan J."/>
            <person name="Birren B.W."/>
        </authorList>
    </citation>
    <scope>NUCLEOTIDE SEQUENCE [LARGE SCALE GENOMIC DNA]</scope>
    <source>
        <strain evidence="3">DSM 14603 / FGSC 9021 / UM521</strain>
    </source>
</reference>
<dbReference type="eggNOG" id="ENOG502TJ0H">
    <property type="taxonomic scope" value="Eukaryota"/>
</dbReference>
<dbReference type="AlphaFoldDB" id="A0A0D1CH48"/>
<sequence>MCLLILLTILVLWCEFTTSSAAGLLPLNFRWNGGGLPKEAPPTKVSTSRHLNDLNFHPSIQKMMVTVVPHRNADLLFSSHPPIAQSIREEMLKYGGSLPLIQLSRTTFPMSRQVLAFPLREPHGQGGPGTTLAIVVKDGTDGFKVLNFGHIAGVHPDVFANYLSSLTETKASFVTTLRKLTPNLKLATLHWLH</sequence>
<name>A0A0D1CH48_MYCMD</name>
<dbReference type="KEGG" id="uma:UMAG_05303"/>
<dbReference type="RefSeq" id="XP_011392016.1">
    <property type="nucleotide sequence ID" value="XM_011393714.1"/>
</dbReference>